<protein>
    <submittedName>
        <fullName evidence="1">Uncharacterized protein</fullName>
    </submittedName>
</protein>
<proteinExistence type="predicted"/>
<dbReference type="RefSeq" id="XP_033393423.1">
    <property type="nucleotide sequence ID" value="XM_033547384.1"/>
</dbReference>
<reference evidence="1" key="1">
    <citation type="journal article" date="2020" name="Stud. Mycol.">
        <title>101 Dothideomycetes genomes: a test case for predicting lifestyles and emergence of pathogens.</title>
        <authorList>
            <person name="Haridas S."/>
            <person name="Albert R."/>
            <person name="Binder M."/>
            <person name="Bloem J."/>
            <person name="Labutti K."/>
            <person name="Salamov A."/>
            <person name="Andreopoulos B."/>
            <person name="Baker S."/>
            <person name="Barry K."/>
            <person name="Bills G."/>
            <person name="Bluhm B."/>
            <person name="Cannon C."/>
            <person name="Castanera R."/>
            <person name="Culley D."/>
            <person name="Daum C."/>
            <person name="Ezra D."/>
            <person name="Gonzalez J."/>
            <person name="Henrissat B."/>
            <person name="Kuo A."/>
            <person name="Liang C."/>
            <person name="Lipzen A."/>
            <person name="Lutzoni F."/>
            <person name="Magnuson J."/>
            <person name="Mondo S."/>
            <person name="Nolan M."/>
            <person name="Ohm R."/>
            <person name="Pangilinan J."/>
            <person name="Park H.-J."/>
            <person name="Ramirez L."/>
            <person name="Alfaro M."/>
            <person name="Sun H."/>
            <person name="Tritt A."/>
            <person name="Yoshinaga Y."/>
            <person name="Zwiers L.-H."/>
            <person name="Turgeon B."/>
            <person name="Goodwin S."/>
            <person name="Spatafora J."/>
            <person name="Crous P."/>
            <person name="Grigoriev I."/>
        </authorList>
    </citation>
    <scope>NUCLEOTIDE SEQUENCE</scope>
    <source>
        <strain evidence="1">CBS 121167</strain>
    </source>
</reference>
<sequence length="168" mass="18182">MLASILGSCSMGSLDLRRAVYALRRGRVVKTERNWVYIKRGFAACLDTGPAPHTHTHIHLRIHRTNSQHSTQKRFHPATSPTMHAFATLSALALTLLASPTSAQAGPESLELTGMRLRVPSTRSYPWQTVAIGVQDNAQANGAPSVGTTCVATWDVGGEGWPHGYVRA</sequence>
<dbReference type="GeneID" id="54304891"/>
<gene>
    <name evidence="1" type="ORF">K452DRAFT_97673</name>
</gene>
<evidence type="ECO:0000313" key="1">
    <source>
        <dbReference type="EMBL" id="KAF2137708.1"/>
    </source>
</evidence>
<dbReference type="EMBL" id="ML995500">
    <property type="protein sequence ID" value="KAF2137708.1"/>
    <property type="molecule type" value="Genomic_DNA"/>
</dbReference>
<evidence type="ECO:0000313" key="2">
    <source>
        <dbReference type="Proteomes" id="UP000799438"/>
    </source>
</evidence>
<keyword evidence="2" id="KW-1185">Reference proteome</keyword>
<accession>A0A6A6B293</accession>
<dbReference type="AlphaFoldDB" id="A0A6A6B293"/>
<organism evidence="1 2">
    <name type="scientific">Aplosporella prunicola CBS 121167</name>
    <dbReference type="NCBI Taxonomy" id="1176127"/>
    <lineage>
        <taxon>Eukaryota</taxon>
        <taxon>Fungi</taxon>
        <taxon>Dikarya</taxon>
        <taxon>Ascomycota</taxon>
        <taxon>Pezizomycotina</taxon>
        <taxon>Dothideomycetes</taxon>
        <taxon>Dothideomycetes incertae sedis</taxon>
        <taxon>Botryosphaeriales</taxon>
        <taxon>Aplosporellaceae</taxon>
        <taxon>Aplosporella</taxon>
    </lineage>
</organism>
<name>A0A6A6B293_9PEZI</name>
<dbReference type="Proteomes" id="UP000799438">
    <property type="component" value="Unassembled WGS sequence"/>
</dbReference>